<dbReference type="SUPFAM" id="SSF51735">
    <property type="entry name" value="NAD(P)-binding Rossmann-fold domains"/>
    <property type="match status" value="1"/>
</dbReference>
<dbReference type="InterPro" id="IPR052718">
    <property type="entry name" value="NmrA-type_oxidoreductase"/>
</dbReference>
<gene>
    <name evidence="2" type="ORF">G3T38_06835</name>
</gene>
<dbReference type="Gene3D" id="3.40.50.720">
    <property type="entry name" value="NAD(P)-binding Rossmann-like Domain"/>
    <property type="match status" value="1"/>
</dbReference>
<dbReference type="EMBL" id="JAAGXA010000004">
    <property type="protein sequence ID" value="NEN77989.1"/>
    <property type="molecule type" value="Genomic_DNA"/>
</dbReference>
<accession>A0A6P0HGZ9</accession>
<organism evidence="2 3">
    <name type="scientific">Nocardioides zeae</name>
    <dbReference type="NCBI Taxonomy" id="1457234"/>
    <lineage>
        <taxon>Bacteria</taxon>
        <taxon>Bacillati</taxon>
        <taxon>Actinomycetota</taxon>
        <taxon>Actinomycetes</taxon>
        <taxon>Propionibacteriales</taxon>
        <taxon>Nocardioidaceae</taxon>
        <taxon>Nocardioides</taxon>
    </lineage>
</organism>
<dbReference type="InterPro" id="IPR036291">
    <property type="entry name" value="NAD(P)-bd_dom_sf"/>
</dbReference>
<reference evidence="2 3" key="1">
    <citation type="journal article" date="2014" name="Int. J. Syst. Evol. Microbiol.">
        <title>Nocardioides zeae sp. nov., isolated from the stem of Zea mays.</title>
        <authorList>
            <person name="Glaeser S.P."/>
            <person name="McInroy J.A."/>
            <person name="Busse H.J."/>
            <person name="Kampfer P."/>
        </authorList>
    </citation>
    <scope>NUCLEOTIDE SEQUENCE [LARGE SCALE GENOMIC DNA]</scope>
    <source>
        <strain evidence="2 3">JCM 30728</strain>
    </source>
</reference>
<evidence type="ECO:0000313" key="2">
    <source>
        <dbReference type="EMBL" id="NEN77989.1"/>
    </source>
</evidence>
<dbReference type="PANTHER" id="PTHR47129">
    <property type="entry name" value="QUINONE OXIDOREDUCTASE 2"/>
    <property type="match status" value="1"/>
</dbReference>
<keyword evidence="3" id="KW-1185">Reference proteome</keyword>
<dbReference type="PANTHER" id="PTHR47129:SF1">
    <property type="entry name" value="NMRA-LIKE DOMAIN-CONTAINING PROTEIN"/>
    <property type="match status" value="1"/>
</dbReference>
<protein>
    <submittedName>
        <fullName evidence="2">SDR family oxidoreductase</fullName>
    </submittedName>
</protein>
<name>A0A6P0HGZ9_9ACTN</name>
<evidence type="ECO:0000313" key="3">
    <source>
        <dbReference type="Proteomes" id="UP000468687"/>
    </source>
</evidence>
<dbReference type="AlphaFoldDB" id="A0A6P0HGZ9"/>
<dbReference type="RefSeq" id="WP_163771368.1">
    <property type="nucleotide sequence ID" value="NZ_JAAGXA010000004.1"/>
</dbReference>
<dbReference type="Proteomes" id="UP000468687">
    <property type="component" value="Unassembled WGS sequence"/>
</dbReference>
<dbReference type="Pfam" id="PF05368">
    <property type="entry name" value="NmrA"/>
    <property type="match status" value="1"/>
</dbReference>
<evidence type="ECO:0000259" key="1">
    <source>
        <dbReference type="Pfam" id="PF05368"/>
    </source>
</evidence>
<comment type="caution">
    <text evidence="2">The sequence shown here is derived from an EMBL/GenBank/DDBJ whole genome shotgun (WGS) entry which is preliminary data.</text>
</comment>
<dbReference type="Gene3D" id="3.90.25.10">
    <property type="entry name" value="UDP-galactose 4-epimerase, domain 1"/>
    <property type="match status" value="1"/>
</dbReference>
<dbReference type="CDD" id="cd05269">
    <property type="entry name" value="TMR_SDR_a"/>
    <property type="match status" value="1"/>
</dbReference>
<proteinExistence type="predicted"/>
<sequence>MAIVVTAASGQLGRLVVEKLLERGVPAGDVLATARDTAKLTDLADRGVRTARLDYDDVDASVLSAGDVLLLVSSSAVGQRARQHGNVVEAAKAAGVARVVYTSVTNVDSATLVVAPEHKTTEELLVASGLPWTFLRNGWYTENYLSAFGQAAQSGQVAAAAGDGRVSSVERAELAEAAAVVLSTEGHDGAAYELVGQEAWTHAELAAVFADVLGREVAYAALPADTYREILVGAGLDEGTIGFVLAADQNIADGELGRTSDDLATLLGRAPRTIAQTVPTWA</sequence>
<dbReference type="InterPro" id="IPR008030">
    <property type="entry name" value="NmrA-like"/>
</dbReference>
<feature type="domain" description="NmrA-like" evidence="1">
    <location>
        <begin position="3"/>
        <end position="233"/>
    </location>
</feature>